<comment type="subcellular location">
    <subcellularLocation>
        <location evidence="1">Membrane</location>
        <topology evidence="1">Multi-pass membrane protein</topology>
    </subcellularLocation>
</comment>
<evidence type="ECO:0000256" key="2">
    <source>
        <dbReference type="ARBA" id="ARBA00022475"/>
    </source>
</evidence>
<evidence type="ECO:0000256" key="12">
    <source>
        <dbReference type="SAM" id="MobiDB-lite"/>
    </source>
</evidence>
<feature type="transmembrane region" description="Helical" evidence="13">
    <location>
        <begin position="45"/>
        <end position="66"/>
    </location>
</feature>
<feature type="transmembrane region" description="Helical" evidence="13">
    <location>
        <begin position="104"/>
        <end position="122"/>
    </location>
</feature>
<keyword evidence="8" id="KW-0350">Heme biosynthesis</keyword>
<comment type="pathway">
    <text evidence="11">Porphyrin-containing compound metabolism.</text>
</comment>
<feature type="transmembrane region" description="Helical" evidence="13">
    <location>
        <begin position="199"/>
        <end position="221"/>
    </location>
</feature>
<evidence type="ECO:0000256" key="1">
    <source>
        <dbReference type="ARBA" id="ARBA00004141"/>
    </source>
</evidence>
<evidence type="ECO:0000256" key="13">
    <source>
        <dbReference type="SAM" id="Phobius"/>
    </source>
</evidence>
<dbReference type="Proteomes" id="UP000675781">
    <property type="component" value="Unassembled WGS sequence"/>
</dbReference>
<feature type="transmembrane region" description="Helical" evidence="13">
    <location>
        <begin position="160"/>
        <end position="179"/>
    </location>
</feature>
<evidence type="ECO:0000313" key="14">
    <source>
        <dbReference type="EMBL" id="MBR7832761.1"/>
    </source>
</evidence>
<organism evidence="14 15">
    <name type="scientific">Actinospica durhamensis</name>
    <dbReference type="NCBI Taxonomy" id="1508375"/>
    <lineage>
        <taxon>Bacteria</taxon>
        <taxon>Bacillati</taxon>
        <taxon>Actinomycetota</taxon>
        <taxon>Actinomycetes</taxon>
        <taxon>Catenulisporales</taxon>
        <taxon>Actinospicaceae</taxon>
        <taxon>Actinospica</taxon>
    </lineage>
</organism>
<feature type="region of interest" description="Disordered" evidence="12">
    <location>
        <begin position="1"/>
        <end position="39"/>
    </location>
</feature>
<evidence type="ECO:0000313" key="15">
    <source>
        <dbReference type="Proteomes" id="UP000675781"/>
    </source>
</evidence>
<dbReference type="PANTHER" id="PTHR35457:SF1">
    <property type="entry name" value="HEME A SYNTHASE"/>
    <property type="match status" value="1"/>
</dbReference>
<reference evidence="14" key="1">
    <citation type="submission" date="2021-04" db="EMBL/GenBank/DDBJ databases">
        <title>Genome based classification of Actinospica acidithermotolerans sp. nov., an actinobacterium isolated from an Indonesian hot spring.</title>
        <authorList>
            <person name="Kusuma A.B."/>
            <person name="Putra K.E."/>
            <person name="Nafisah S."/>
            <person name="Loh J."/>
            <person name="Nouioui I."/>
            <person name="Goodfellow M."/>
        </authorList>
    </citation>
    <scope>NUCLEOTIDE SEQUENCE</scope>
    <source>
        <strain evidence="14">CSCA 57</strain>
    </source>
</reference>
<dbReference type="RefSeq" id="WP_212527287.1">
    <property type="nucleotide sequence ID" value="NZ_JAGSOG010000016.1"/>
</dbReference>
<feature type="transmembrane region" description="Helical" evidence="13">
    <location>
        <begin position="241"/>
        <end position="263"/>
    </location>
</feature>
<dbReference type="PANTHER" id="PTHR35457">
    <property type="entry name" value="HEME A SYNTHASE"/>
    <property type="match status" value="1"/>
</dbReference>
<evidence type="ECO:0000256" key="9">
    <source>
        <dbReference type="ARBA" id="ARBA00023136"/>
    </source>
</evidence>
<evidence type="ECO:0000256" key="4">
    <source>
        <dbReference type="ARBA" id="ARBA00022723"/>
    </source>
</evidence>
<keyword evidence="5 13" id="KW-1133">Transmembrane helix</keyword>
<evidence type="ECO:0000256" key="8">
    <source>
        <dbReference type="ARBA" id="ARBA00023133"/>
    </source>
</evidence>
<evidence type="ECO:0000256" key="10">
    <source>
        <dbReference type="ARBA" id="ARBA00023157"/>
    </source>
</evidence>
<keyword evidence="4" id="KW-0479">Metal-binding</keyword>
<dbReference type="InterPro" id="IPR050450">
    <property type="entry name" value="COX15/CtaA_HemeA_synthase"/>
</dbReference>
<gene>
    <name evidence="14" type="ORF">KDL01_05785</name>
</gene>
<evidence type="ECO:0000256" key="7">
    <source>
        <dbReference type="ARBA" id="ARBA00023004"/>
    </source>
</evidence>
<keyword evidence="15" id="KW-1185">Reference proteome</keyword>
<protein>
    <submittedName>
        <fullName evidence="14">Heme A synthase</fullName>
    </submittedName>
</protein>
<dbReference type="GO" id="GO:0046872">
    <property type="term" value="F:metal ion binding"/>
    <property type="evidence" value="ECO:0007669"/>
    <property type="project" value="UniProtKB-KW"/>
</dbReference>
<evidence type="ECO:0000256" key="3">
    <source>
        <dbReference type="ARBA" id="ARBA00022692"/>
    </source>
</evidence>
<dbReference type="InterPro" id="IPR003780">
    <property type="entry name" value="COX15/CtaA_fam"/>
</dbReference>
<dbReference type="GO" id="GO:0016020">
    <property type="term" value="C:membrane"/>
    <property type="evidence" value="ECO:0007669"/>
    <property type="project" value="UniProtKB-SubCell"/>
</dbReference>
<keyword evidence="9 13" id="KW-0472">Membrane</keyword>
<feature type="transmembrane region" description="Helical" evidence="13">
    <location>
        <begin position="275"/>
        <end position="294"/>
    </location>
</feature>
<dbReference type="EMBL" id="JAGSOG010000016">
    <property type="protein sequence ID" value="MBR7832761.1"/>
    <property type="molecule type" value="Genomic_DNA"/>
</dbReference>
<dbReference type="GO" id="GO:0006784">
    <property type="term" value="P:heme A biosynthetic process"/>
    <property type="evidence" value="ECO:0007669"/>
    <property type="project" value="InterPro"/>
</dbReference>
<dbReference type="AlphaFoldDB" id="A0A941EKA7"/>
<feature type="transmembrane region" description="Helical" evidence="13">
    <location>
        <begin position="134"/>
        <end position="154"/>
    </location>
</feature>
<comment type="caution">
    <text evidence="14">The sequence shown here is derived from an EMBL/GenBank/DDBJ whole genome shotgun (WGS) entry which is preliminary data.</text>
</comment>
<accession>A0A941EKA7</accession>
<sequence length="328" mass="35259">MTQQDTGIPTARAASEHPSAQPVVRASPAGTGRRRRDWTPTPRQVELACLIALVANTLIVVTGGAVRLTNSGLGCPTWPECTGGSLVPVSTLGYHSVIEFTNRMLTYAVSAGVGLAILASMFQKPRRPVLVKLSWGLFLGVVLQAVIGGITVLTKLAPEWVAVHMCVSMGMIAVSFVLWHRSREGDGPVRLLTRRELLWLGRLLVIATGAVVAAGTLVTGTDPHAGAEDASKRLPFKAMDITQVHADLVFIVVGLTAALWLALKATDARPRALRGVRDMFAVLLLQAAIGYTQYFTGLPAWMVLLHMTGACLTWLAAWRVLMSLRERA</sequence>
<evidence type="ECO:0000256" key="11">
    <source>
        <dbReference type="ARBA" id="ARBA00023444"/>
    </source>
</evidence>
<dbReference type="GO" id="GO:0016491">
    <property type="term" value="F:oxidoreductase activity"/>
    <property type="evidence" value="ECO:0007669"/>
    <property type="project" value="UniProtKB-KW"/>
</dbReference>
<evidence type="ECO:0000256" key="6">
    <source>
        <dbReference type="ARBA" id="ARBA00023002"/>
    </source>
</evidence>
<keyword evidence="2" id="KW-1003">Cell membrane</keyword>
<dbReference type="Pfam" id="PF02628">
    <property type="entry name" value="COX15-CtaA"/>
    <property type="match status" value="1"/>
</dbReference>
<keyword evidence="6" id="KW-0560">Oxidoreductase</keyword>
<evidence type="ECO:0000256" key="5">
    <source>
        <dbReference type="ARBA" id="ARBA00022989"/>
    </source>
</evidence>
<name>A0A941EKA7_9ACTN</name>
<keyword evidence="7" id="KW-0408">Iron</keyword>
<proteinExistence type="predicted"/>
<keyword evidence="3 13" id="KW-0812">Transmembrane</keyword>
<keyword evidence="10" id="KW-1015">Disulfide bond</keyword>
<feature type="transmembrane region" description="Helical" evidence="13">
    <location>
        <begin position="300"/>
        <end position="321"/>
    </location>
</feature>